<dbReference type="Pfam" id="PF02518">
    <property type="entry name" value="HATPase_c"/>
    <property type="match status" value="1"/>
</dbReference>
<feature type="domain" description="Histidine kinase" evidence="23">
    <location>
        <begin position="316"/>
        <end position="530"/>
    </location>
</feature>
<dbReference type="PRINTS" id="PR00344">
    <property type="entry name" value="BCTRLSENSOR"/>
</dbReference>
<comment type="cofactor">
    <cofactor evidence="3">
        <name>Mg(2+)</name>
        <dbReference type="ChEBI" id="CHEBI:18420"/>
    </cofactor>
</comment>
<evidence type="ECO:0000256" key="19">
    <source>
        <dbReference type="ARBA" id="ARBA00023211"/>
    </source>
</evidence>
<dbReference type="CDD" id="cd00082">
    <property type="entry name" value="HisKA"/>
    <property type="match status" value="1"/>
</dbReference>
<keyword evidence="14" id="KW-0904">Protein phosphatase</keyword>
<dbReference type="InterPro" id="IPR036890">
    <property type="entry name" value="HATPase_C_sf"/>
</dbReference>
<dbReference type="PANTHER" id="PTHR44936:SF9">
    <property type="entry name" value="SENSOR PROTEIN CREC"/>
    <property type="match status" value="1"/>
</dbReference>
<dbReference type="PANTHER" id="PTHR44936">
    <property type="entry name" value="SENSOR PROTEIN CREC"/>
    <property type="match status" value="1"/>
</dbReference>
<evidence type="ECO:0000256" key="8">
    <source>
        <dbReference type="ARBA" id="ARBA00022679"/>
    </source>
</evidence>
<evidence type="ECO:0000256" key="14">
    <source>
        <dbReference type="ARBA" id="ARBA00022912"/>
    </source>
</evidence>
<evidence type="ECO:0000256" key="6">
    <source>
        <dbReference type="ARBA" id="ARBA00022475"/>
    </source>
</evidence>
<sequence>MFTRWPFSTKTPVTSVPLLRYWTWRYAMILLIMLIGIGLFGIYWIRANTMEQQFEILEARTFLLADSYSKAVEVVPMAKLNAIMKVSPVTPATTVTMSTSAASAIKSTITGPTTGAKSDITADVPAVGNASTATLTMKVMPSVPLDHVVQIYDESNKQLLSPAINSVTSVTLDKLPAPSAPANDKKETREVIDTKDGTWLRVGVPYYQQQSVGGVYYVSTRLNTDQVQTYIMIMVSIGVITLCGWAIVYVLSRSLTHPLRQLAVAAQQVSDGNYRPELPDATRIKESEISQLVHSFDDMANRLGQLERMRTDLLAGVSHELRTPVTSIRGMIQAVKDGVVTGKEADEFMQISMDEAKRLQTMVNDLLDFTSMEAGAIAKELSAVHLASYLNQIISQWHAVPAFSAINVTITGMPEELVWNGDKAHLTQILLNLLNNSAAADASSIELKIEQPEKLLAIELKDNGRGIPPEEVPFIFERYYRGDTKRKKKHGLGLGLTICRMLANTNGGDVKLLDTSEHGTSFLITLHTPAE</sequence>
<keyword evidence="15" id="KW-0902">Two-component regulatory system</keyword>
<feature type="transmembrane region" description="Helical" evidence="22">
    <location>
        <begin position="24"/>
        <end position="45"/>
    </location>
</feature>
<dbReference type="Proteomes" id="UP000051063">
    <property type="component" value="Unassembled WGS sequence"/>
</dbReference>
<dbReference type="SUPFAM" id="SSF55874">
    <property type="entry name" value="ATPase domain of HSP90 chaperone/DNA topoisomerase II/histidine kinase"/>
    <property type="match status" value="1"/>
</dbReference>
<evidence type="ECO:0000256" key="9">
    <source>
        <dbReference type="ARBA" id="ARBA00022741"/>
    </source>
</evidence>
<evidence type="ECO:0000313" key="25">
    <source>
        <dbReference type="EMBL" id="KQL46730.1"/>
    </source>
</evidence>
<proteinExistence type="predicted"/>
<evidence type="ECO:0000256" key="10">
    <source>
        <dbReference type="ARBA" id="ARBA00022777"/>
    </source>
</evidence>
<keyword evidence="22" id="KW-1133">Transmembrane helix</keyword>
<comment type="cofactor">
    <cofactor evidence="2">
        <name>Mn(2+)</name>
        <dbReference type="ChEBI" id="CHEBI:29035"/>
    </cofactor>
</comment>
<keyword evidence="11" id="KW-0378">Hydrolase</keyword>
<keyword evidence="10 25" id="KW-0418">Kinase</keyword>
<dbReference type="SMART" id="SM00304">
    <property type="entry name" value="HAMP"/>
    <property type="match status" value="1"/>
</dbReference>
<evidence type="ECO:0000256" key="22">
    <source>
        <dbReference type="SAM" id="Phobius"/>
    </source>
</evidence>
<comment type="catalytic activity">
    <reaction evidence="1">
        <text>ATP + protein L-histidine = ADP + protein N-phospho-L-histidine.</text>
        <dbReference type="EC" id="2.7.13.3"/>
    </reaction>
</comment>
<dbReference type="Pfam" id="PF00512">
    <property type="entry name" value="HisKA"/>
    <property type="match status" value="1"/>
</dbReference>
<keyword evidence="7" id="KW-0597">Phosphoprotein</keyword>
<evidence type="ECO:0000256" key="17">
    <source>
        <dbReference type="ARBA" id="ARBA00023026"/>
    </source>
</evidence>
<evidence type="ECO:0000313" key="26">
    <source>
        <dbReference type="Proteomes" id="UP000051063"/>
    </source>
</evidence>
<dbReference type="InterPro" id="IPR036097">
    <property type="entry name" value="HisK_dim/P_sf"/>
</dbReference>
<dbReference type="Gene3D" id="1.10.287.130">
    <property type="match status" value="1"/>
</dbReference>
<keyword evidence="22" id="KW-0812">Transmembrane</keyword>
<dbReference type="EMBL" id="LJJB01000010">
    <property type="protein sequence ID" value="KQL46730.1"/>
    <property type="molecule type" value="Genomic_DNA"/>
</dbReference>
<dbReference type="SUPFAM" id="SSF158472">
    <property type="entry name" value="HAMP domain-like"/>
    <property type="match status" value="1"/>
</dbReference>
<evidence type="ECO:0000259" key="23">
    <source>
        <dbReference type="PROSITE" id="PS50109"/>
    </source>
</evidence>
<dbReference type="SMART" id="SM00388">
    <property type="entry name" value="HisKA"/>
    <property type="match status" value="1"/>
</dbReference>
<keyword evidence="26" id="KW-1185">Reference proteome</keyword>
<organism evidence="25 26">
    <name type="scientific">Brevibacillus choshinensis</name>
    <dbReference type="NCBI Taxonomy" id="54911"/>
    <lineage>
        <taxon>Bacteria</taxon>
        <taxon>Bacillati</taxon>
        <taxon>Bacillota</taxon>
        <taxon>Bacilli</taxon>
        <taxon>Bacillales</taxon>
        <taxon>Paenibacillaceae</taxon>
        <taxon>Brevibacillus</taxon>
    </lineage>
</organism>
<dbReference type="InterPro" id="IPR050980">
    <property type="entry name" value="2C_sensor_his_kinase"/>
</dbReference>
<dbReference type="GO" id="GO:0016301">
    <property type="term" value="F:kinase activity"/>
    <property type="evidence" value="ECO:0007669"/>
    <property type="project" value="UniProtKB-KW"/>
</dbReference>
<dbReference type="InterPro" id="IPR003661">
    <property type="entry name" value="HisK_dim/P_dom"/>
</dbReference>
<dbReference type="InterPro" id="IPR005467">
    <property type="entry name" value="His_kinase_dom"/>
</dbReference>
<dbReference type="InterPro" id="IPR003594">
    <property type="entry name" value="HATPase_dom"/>
</dbReference>
<keyword evidence="16" id="KW-0346">Stress response</keyword>
<evidence type="ECO:0000256" key="16">
    <source>
        <dbReference type="ARBA" id="ARBA00023016"/>
    </source>
</evidence>
<accession>A0ABR5N7X0</accession>
<comment type="subcellular location">
    <subcellularLocation>
        <location evidence="4">Cell membrane</location>
        <topology evidence="4">Multi-pass membrane protein</topology>
    </subcellularLocation>
</comment>
<keyword evidence="9" id="KW-0547">Nucleotide-binding</keyword>
<evidence type="ECO:0000256" key="3">
    <source>
        <dbReference type="ARBA" id="ARBA00001946"/>
    </source>
</evidence>
<dbReference type="PROSITE" id="PS50109">
    <property type="entry name" value="HIS_KIN"/>
    <property type="match status" value="1"/>
</dbReference>
<evidence type="ECO:0000256" key="2">
    <source>
        <dbReference type="ARBA" id="ARBA00001936"/>
    </source>
</evidence>
<keyword evidence="18 22" id="KW-0472">Membrane</keyword>
<evidence type="ECO:0000256" key="21">
    <source>
        <dbReference type="ARBA" id="ARBA00041776"/>
    </source>
</evidence>
<evidence type="ECO:0000256" key="1">
    <source>
        <dbReference type="ARBA" id="ARBA00000085"/>
    </source>
</evidence>
<keyword evidence="19" id="KW-0464">Manganese</keyword>
<dbReference type="CDD" id="cd06225">
    <property type="entry name" value="HAMP"/>
    <property type="match status" value="1"/>
</dbReference>
<evidence type="ECO:0000256" key="12">
    <source>
        <dbReference type="ARBA" id="ARBA00022840"/>
    </source>
</evidence>
<evidence type="ECO:0000256" key="13">
    <source>
        <dbReference type="ARBA" id="ARBA00022842"/>
    </source>
</evidence>
<evidence type="ECO:0000256" key="4">
    <source>
        <dbReference type="ARBA" id="ARBA00004651"/>
    </source>
</evidence>
<protein>
    <recommendedName>
        <fullName evidence="20">Signal transduction histidine-protein kinase/phosphatase MprB</fullName>
        <ecNumber evidence="5">2.7.13.3</ecNumber>
    </recommendedName>
    <alternativeName>
        <fullName evidence="21">Mycobacterial persistence regulator B</fullName>
    </alternativeName>
</protein>
<dbReference type="Gene3D" id="3.30.565.10">
    <property type="entry name" value="Histidine kinase-like ATPase, C-terminal domain"/>
    <property type="match status" value="1"/>
</dbReference>
<dbReference type="PROSITE" id="PS50885">
    <property type="entry name" value="HAMP"/>
    <property type="match status" value="1"/>
</dbReference>
<name>A0ABR5N7X0_BRECH</name>
<dbReference type="EC" id="2.7.13.3" evidence="5"/>
<dbReference type="SMART" id="SM00387">
    <property type="entry name" value="HATPase_c"/>
    <property type="match status" value="1"/>
</dbReference>
<keyword evidence="8" id="KW-0808">Transferase</keyword>
<reference evidence="25 26" key="1">
    <citation type="submission" date="2015-09" db="EMBL/GenBank/DDBJ databases">
        <title>Genome sequencing project for genomic taxonomy and phylogenomics of Bacillus-like bacteria.</title>
        <authorList>
            <person name="Liu B."/>
            <person name="Wang J."/>
            <person name="Zhu Y."/>
            <person name="Liu G."/>
            <person name="Chen Q."/>
            <person name="Chen Z."/>
            <person name="Lan J."/>
            <person name="Che J."/>
            <person name="Ge C."/>
            <person name="Shi H."/>
            <person name="Pan Z."/>
            <person name="Liu X."/>
        </authorList>
    </citation>
    <scope>NUCLEOTIDE SEQUENCE [LARGE SCALE GENOMIC DNA]</scope>
    <source>
        <strain evidence="25 26">DSM 8552</strain>
    </source>
</reference>
<evidence type="ECO:0000259" key="24">
    <source>
        <dbReference type="PROSITE" id="PS50885"/>
    </source>
</evidence>
<feature type="domain" description="HAMP" evidence="24">
    <location>
        <begin position="253"/>
        <end position="308"/>
    </location>
</feature>
<evidence type="ECO:0000256" key="15">
    <source>
        <dbReference type="ARBA" id="ARBA00023012"/>
    </source>
</evidence>
<evidence type="ECO:0000256" key="7">
    <source>
        <dbReference type="ARBA" id="ARBA00022553"/>
    </source>
</evidence>
<feature type="transmembrane region" description="Helical" evidence="22">
    <location>
        <begin position="230"/>
        <end position="251"/>
    </location>
</feature>
<keyword evidence="13" id="KW-0460">Magnesium</keyword>
<evidence type="ECO:0000256" key="5">
    <source>
        <dbReference type="ARBA" id="ARBA00012438"/>
    </source>
</evidence>
<dbReference type="InterPro" id="IPR004358">
    <property type="entry name" value="Sig_transdc_His_kin-like_C"/>
</dbReference>
<evidence type="ECO:0000256" key="18">
    <source>
        <dbReference type="ARBA" id="ARBA00023136"/>
    </source>
</evidence>
<comment type="caution">
    <text evidence="25">The sequence shown here is derived from an EMBL/GenBank/DDBJ whole genome shotgun (WGS) entry which is preliminary data.</text>
</comment>
<dbReference type="Pfam" id="PF00672">
    <property type="entry name" value="HAMP"/>
    <property type="match status" value="1"/>
</dbReference>
<dbReference type="Gene3D" id="6.10.340.10">
    <property type="match status" value="1"/>
</dbReference>
<dbReference type="RefSeq" id="WP_055745827.1">
    <property type="nucleotide sequence ID" value="NZ_LJJB01000010.1"/>
</dbReference>
<keyword evidence="17" id="KW-0843">Virulence</keyword>
<keyword evidence="12" id="KW-0067">ATP-binding</keyword>
<evidence type="ECO:0000256" key="20">
    <source>
        <dbReference type="ARBA" id="ARBA00040454"/>
    </source>
</evidence>
<gene>
    <name evidence="25" type="ORF">AN963_17615</name>
</gene>
<dbReference type="CDD" id="cd00075">
    <property type="entry name" value="HATPase"/>
    <property type="match status" value="1"/>
</dbReference>
<dbReference type="InterPro" id="IPR003660">
    <property type="entry name" value="HAMP_dom"/>
</dbReference>
<keyword evidence="6" id="KW-1003">Cell membrane</keyword>
<dbReference type="SUPFAM" id="SSF47384">
    <property type="entry name" value="Homodimeric domain of signal transducing histidine kinase"/>
    <property type="match status" value="1"/>
</dbReference>
<evidence type="ECO:0000256" key="11">
    <source>
        <dbReference type="ARBA" id="ARBA00022801"/>
    </source>
</evidence>